<evidence type="ECO:0000313" key="3">
    <source>
        <dbReference type="EMBL" id="KAF9606477.1"/>
    </source>
</evidence>
<protein>
    <submittedName>
        <fullName evidence="3">Uncharacterized protein</fullName>
    </submittedName>
</protein>
<name>A0A835HYH0_9MAGN</name>
<evidence type="ECO:0000256" key="1">
    <source>
        <dbReference type="SAM" id="Coils"/>
    </source>
</evidence>
<keyword evidence="4" id="KW-1185">Reference proteome</keyword>
<keyword evidence="2" id="KW-0812">Transmembrane</keyword>
<feature type="coiled-coil region" evidence="1">
    <location>
        <begin position="122"/>
        <end position="149"/>
    </location>
</feature>
<proteinExistence type="predicted"/>
<reference evidence="3 4" key="1">
    <citation type="submission" date="2020-10" db="EMBL/GenBank/DDBJ databases">
        <title>The Coptis chinensis genome and diversification of protoberbering-type alkaloids.</title>
        <authorList>
            <person name="Wang B."/>
            <person name="Shu S."/>
            <person name="Song C."/>
            <person name="Liu Y."/>
        </authorList>
    </citation>
    <scope>NUCLEOTIDE SEQUENCE [LARGE SCALE GENOMIC DNA]</scope>
    <source>
        <strain evidence="3">HL-2020</strain>
        <tissue evidence="3">Leaf</tissue>
    </source>
</reference>
<sequence length="149" mass="16988">MRLLQGNLDVMKSYLTRSTQSFWIVLLMALYLVDRWFTNGDTKMSSPNLTELKPGPGAERIQRLIMDLLSAKDIDAKSLMNATLNMVWRRANGLMSSDKSETSKLKTKLYGTENKPGLRSKYEIVLDQLENARTEVKTLKSRLDALEKS</sequence>
<dbReference type="OrthoDB" id="2019572at2759"/>
<accession>A0A835HYH0</accession>
<evidence type="ECO:0000313" key="4">
    <source>
        <dbReference type="Proteomes" id="UP000631114"/>
    </source>
</evidence>
<keyword evidence="2" id="KW-0472">Membrane</keyword>
<keyword evidence="2" id="KW-1133">Transmembrane helix</keyword>
<dbReference type="EMBL" id="JADFTS010000005">
    <property type="protein sequence ID" value="KAF9606477.1"/>
    <property type="molecule type" value="Genomic_DNA"/>
</dbReference>
<gene>
    <name evidence="3" type="ORF">IFM89_025645</name>
</gene>
<feature type="transmembrane region" description="Helical" evidence="2">
    <location>
        <begin position="20"/>
        <end position="37"/>
    </location>
</feature>
<evidence type="ECO:0000256" key="2">
    <source>
        <dbReference type="SAM" id="Phobius"/>
    </source>
</evidence>
<dbReference type="Proteomes" id="UP000631114">
    <property type="component" value="Unassembled WGS sequence"/>
</dbReference>
<dbReference type="AlphaFoldDB" id="A0A835HYH0"/>
<comment type="caution">
    <text evidence="3">The sequence shown here is derived from an EMBL/GenBank/DDBJ whole genome shotgun (WGS) entry which is preliminary data.</text>
</comment>
<keyword evidence="1" id="KW-0175">Coiled coil</keyword>
<organism evidence="3 4">
    <name type="scientific">Coptis chinensis</name>
    <dbReference type="NCBI Taxonomy" id="261450"/>
    <lineage>
        <taxon>Eukaryota</taxon>
        <taxon>Viridiplantae</taxon>
        <taxon>Streptophyta</taxon>
        <taxon>Embryophyta</taxon>
        <taxon>Tracheophyta</taxon>
        <taxon>Spermatophyta</taxon>
        <taxon>Magnoliopsida</taxon>
        <taxon>Ranunculales</taxon>
        <taxon>Ranunculaceae</taxon>
        <taxon>Coptidoideae</taxon>
        <taxon>Coptis</taxon>
    </lineage>
</organism>